<dbReference type="AlphaFoldDB" id="R7GUX2"/>
<comment type="caution">
    <text evidence="1">The sequence shown here is derived from an EMBL/GenBank/DDBJ whole genome shotgun (WGS) entry which is preliminary data.</text>
</comment>
<reference evidence="1" key="1">
    <citation type="submission" date="2012-11" db="EMBL/GenBank/DDBJ databases">
        <title>Dependencies among metagenomic species, viruses, plasmids and units of genetic variation.</title>
        <authorList>
            <person name="Nielsen H.B."/>
            <person name="Almeida M."/>
            <person name="Juncker A.S."/>
            <person name="Rasmussen S."/>
            <person name="Li J."/>
            <person name="Sunagawa S."/>
            <person name="Plichta D."/>
            <person name="Gautier L."/>
            <person name="Le Chatelier E."/>
            <person name="Peletier E."/>
            <person name="Bonde I."/>
            <person name="Nielsen T."/>
            <person name="Manichanh C."/>
            <person name="Arumugam M."/>
            <person name="Batto J."/>
            <person name="Santos M.B.Q.D."/>
            <person name="Blom N."/>
            <person name="Borruel N."/>
            <person name="Burgdorf K.S."/>
            <person name="Boumezbeur F."/>
            <person name="Casellas F."/>
            <person name="Dore J."/>
            <person name="Guarner F."/>
            <person name="Hansen T."/>
            <person name="Hildebrand F."/>
            <person name="Kaas R.S."/>
            <person name="Kennedy S."/>
            <person name="Kristiansen K."/>
            <person name="Kultima J.R."/>
            <person name="Leonard P."/>
            <person name="Levenez F."/>
            <person name="Lund O."/>
            <person name="Moumen B."/>
            <person name="Le Paslier D."/>
            <person name="Pons N."/>
            <person name="Pedersen O."/>
            <person name="Prifti E."/>
            <person name="Qin J."/>
            <person name="Raes J."/>
            <person name="Tap J."/>
            <person name="Tims S."/>
            <person name="Ussery D.W."/>
            <person name="Yamada T."/>
            <person name="MetaHit consortium"/>
            <person name="Renault P."/>
            <person name="Sicheritz-Ponten T."/>
            <person name="Bork P."/>
            <person name="Wang J."/>
            <person name="Brunak S."/>
            <person name="Ehrlich S.D."/>
        </authorList>
    </citation>
    <scope>NUCLEOTIDE SEQUENCE [LARGE SCALE GENOMIC DNA]</scope>
</reference>
<protein>
    <submittedName>
        <fullName evidence="1">Uncharacterized protein</fullName>
    </submittedName>
</protein>
<accession>R7GUX2</accession>
<gene>
    <name evidence="1" type="ORF">BN741_00730</name>
</gene>
<evidence type="ECO:0000313" key="2">
    <source>
        <dbReference type="Proteomes" id="UP000018072"/>
    </source>
</evidence>
<name>R7GUX2_9BACT</name>
<dbReference type="Proteomes" id="UP000018072">
    <property type="component" value="Unassembled WGS sequence"/>
</dbReference>
<sequence>MSRNVKKSFLFTKIILTFVYDLTQSCLYSNQ</sequence>
<dbReference type="EMBL" id="CBIT010000055">
    <property type="protein sequence ID" value="CDE30548.1"/>
    <property type="molecule type" value="Genomic_DNA"/>
</dbReference>
<proteinExistence type="predicted"/>
<evidence type="ECO:0000313" key="1">
    <source>
        <dbReference type="EMBL" id="CDE30548.1"/>
    </source>
</evidence>
<organism evidence="1 2">
    <name type="scientific">Leyella stercorea CAG:629</name>
    <dbReference type="NCBI Taxonomy" id="1263103"/>
    <lineage>
        <taxon>Bacteria</taxon>
        <taxon>Pseudomonadati</taxon>
        <taxon>Bacteroidota</taxon>
        <taxon>Bacteroidia</taxon>
        <taxon>Bacteroidales</taxon>
        <taxon>Prevotellaceae</taxon>
        <taxon>Leyella</taxon>
    </lineage>
</organism>